<evidence type="ECO:0000256" key="1">
    <source>
        <dbReference type="SAM" id="MobiDB-lite"/>
    </source>
</evidence>
<accession>A0A0K2G6H4</accession>
<dbReference type="KEGG" id="nmv:NITMOv2_0089"/>
<protein>
    <submittedName>
        <fullName evidence="2">Uncharacterized protein</fullName>
    </submittedName>
</protein>
<name>A0A0K2G6H4_NITMO</name>
<keyword evidence="3" id="KW-1185">Reference proteome</keyword>
<gene>
    <name evidence="2" type="ORF">NITMOv2_0089</name>
</gene>
<sequence>MDCPSHSLRQLSKWPSFDMICLSSDISLSDIRQFKNLSYGHDSNDTEKDYGNQVRHRAV</sequence>
<dbReference type="STRING" id="42253.NITMOv2_0089"/>
<dbReference type="AlphaFoldDB" id="A0A0K2G6H4"/>
<dbReference type="EMBL" id="CP011801">
    <property type="protein sequence ID" value="ALA56530.1"/>
    <property type="molecule type" value="Genomic_DNA"/>
</dbReference>
<reference evidence="2 3" key="1">
    <citation type="journal article" date="2015" name="Proc. Natl. Acad. Sci. U.S.A.">
        <title>Expanded metabolic versatility of ubiquitous nitrite-oxidizing bacteria from the genus Nitrospira.</title>
        <authorList>
            <person name="Koch H."/>
            <person name="Lucker S."/>
            <person name="Albertsen M."/>
            <person name="Kitzinger K."/>
            <person name="Herbold C."/>
            <person name="Spieck E."/>
            <person name="Nielsen P.H."/>
            <person name="Wagner M."/>
            <person name="Daims H."/>
        </authorList>
    </citation>
    <scope>NUCLEOTIDE SEQUENCE [LARGE SCALE GENOMIC DNA]</scope>
    <source>
        <strain evidence="2 3">NSP M-1</strain>
    </source>
</reference>
<evidence type="ECO:0000313" key="3">
    <source>
        <dbReference type="Proteomes" id="UP000069205"/>
    </source>
</evidence>
<proteinExistence type="predicted"/>
<dbReference type="PATRIC" id="fig|42253.5.peg.89"/>
<dbReference type="Proteomes" id="UP000069205">
    <property type="component" value="Chromosome"/>
</dbReference>
<organism evidence="2 3">
    <name type="scientific">Nitrospira moscoviensis</name>
    <dbReference type="NCBI Taxonomy" id="42253"/>
    <lineage>
        <taxon>Bacteria</taxon>
        <taxon>Pseudomonadati</taxon>
        <taxon>Nitrospirota</taxon>
        <taxon>Nitrospiria</taxon>
        <taxon>Nitrospirales</taxon>
        <taxon>Nitrospiraceae</taxon>
        <taxon>Nitrospira</taxon>
    </lineage>
</organism>
<feature type="region of interest" description="Disordered" evidence="1">
    <location>
        <begin position="39"/>
        <end position="59"/>
    </location>
</feature>
<evidence type="ECO:0000313" key="2">
    <source>
        <dbReference type="EMBL" id="ALA56530.1"/>
    </source>
</evidence>